<dbReference type="Pfam" id="PF01850">
    <property type="entry name" value="PIN"/>
    <property type="match status" value="1"/>
</dbReference>
<reference evidence="7 8" key="1">
    <citation type="submission" date="2020-10" db="EMBL/GenBank/DDBJ databases">
        <title>Identification of Nocardia species via Next-generation sequencing and recognition of intraspecies genetic diversity.</title>
        <authorList>
            <person name="Li P."/>
            <person name="Li P."/>
            <person name="Lu B."/>
        </authorList>
    </citation>
    <scope>NUCLEOTIDE SEQUENCE [LARGE SCALE GENOMIC DNA]</scope>
    <source>
        <strain evidence="7 8">BJ06-0157</strain>
    </source>
</reference>
<accession>A0ABS0CX25</accession>
<evidence type="ECO:0000256" key="4">
    <source>
        <dbReference type="ARBA" id="ARBA00022801"/>
    </source>
</evidence>
<dbReference type="RefSeq" id="WP_195132362.1">
    <property type="nucleotide sequence ID" value="NZ_JADLQX010000023.1"/>
</dbReference>
<feature type="domain" description="PIN" evidence="6">
    <location>
        <begin position="2"/>
        <end position="110"/>
    </location>
</feature>
<proteinExistence type="predicted"/>
<evidence type="ECO:0000313" key="8">
    <source>
        <dbReference type="Proteomes" id="UP000702209"/>
    </source>
</evidence>
<evidence type="ECO:0000256" key="1">
    <source>
        <dbReference type="ARBA" id="ARBA00022649"/>
    </source>
</evidence>
<dbReference type="InterPro" id="IPR002716">
    <property type="entry name" value="PIN_dom"/>
</dbReference>
<dbReference type="Proteomes" id="UP000702209">
    <property type="component" value="Unassembled WGS sequence"/>
</dbReference>
<name>A0ABS0CX25_9NOCA</name>
<dbReference type="Gene3D" id="3.40.50.1010">
    <property type="entry name" value="5'-nuclease"/>
    <property type="match status" value="1"/>
</dbReference>
<protein>
    <submittedName>
        <fullName evidence="7">PIN domain-containing protein</fullName>
    </submittedName>
</protein>
<keyword evidence="5" id="KW-0460">Magnesium</keyword>
<keyword evidence="3" id="KW-0479">Metal-binding</keyword>
<evidence type="ECO:0000313" key="7">
    <source>
        <dbReference type="EMBL" id="MBF6301148.1"/>
    </source>
</evidence>
<organism evidence="7 8">
    <name type="scientific">Nocardia amamiensis</name>
    <dbReference type="NCBI Taxonomy" id="404578"/>
    <lineage>
        <taxon>Bacteria</taxon>
        <taxon>Bacillati</taxon>
        <taxon>Actinomycetota</taxon>
        <taxon>Actinomycetes</taxon>
        <taxon>Mycobacteriales</taxon>
        <taxon>Nocardiaceae</taxon>
        <taxon>Nocardia</taxon>
    </lineage>
</organism>
<dbReference type="EMBL" id="JADLQX010000023">
    <property type="protein sequence ID" value="MBF6301148.1"/>
    <property type="molecule type" value="Genomic_DNA"/>
</dbReference>
<dbReference type="InterPro" id="IPR029060">
    <property type="entry name" value="PIN-like_dom_sf"/>
</dbReference>
<evidence type="ECO:0000256" key="3">
    <source>
        <dbReference type="ARBA" id="ARBA00022723"/>
    </source>
</evidence>
<keyword evidence="8" id="KW-1185">Reference proteome</keyword>
<evidence type="ECO:0000259" key="6">
    <source>
        <dbReference type="Pfam" id="PF01850"/>
    </source>
</evidence>
<keyword evidence="2" id="KW-0540">Nuclease</keyword>
<sequence length="126" mass="13339">MIVLDTGALIGLEKGKPRAIGLLEEAARRKTRIVVPATVLAQAWRNDPRQHPIRRLLKTETVIVAALDEPAAVAVGAVLAATSTADVVDAHVIVTARTLRADRVVTSDPDDLTALDPAVRLGPVSK</sequence>
<gene>
    <name evidence="7" type="ORF">IU459_26920</name>
</gene>
<comment type="caution">
    <text evidence="7">The sequence shown here is derived from an EMBL/GenBank/DDBJ whole genome shotgun (WGS) entry which is preliminary data.</text>
</comment>
<keyword evidence="1" id="KW-1277">Toxin-antitoxin system</keyword>
<evidence type="ECO:0000256" key="5">
    <source>
        <dbReference type="ARBA" id="ARBA00022842"/>
    </source>
</evidence>
<dbReference type="SUPFAM" id="SSF88723">
    <property type="entry name" value="PIN domain-like"/>
    <property type="match status" value="1"/>
</dbReference>
<keyword evidence="4" id="KW-0378">Hydrolase</keyword>
<evidence type="ECO:0000256" key="2">
    <source>
        <dbReference type="ARBA" id="ARBA00022722"/>
    </source>
</evidence>